<sequence length="131" mass="14593">MSKENCGHFVDEANKFLQTARRGHRRSAVFNNSMIYHIVCLSIEKYLMGLFAFHNTLPMHNTLTSMIREAAPLVKLPPFLIEEVTAMDNIVNLCDPGAPLETTLTDDQLKGMIMTGEKVRELVNGAVLCAA</sequence>
<dbReference type="Proteomes" id="UP000000739">
    <property type="component" value="Chromosome"/>
</dbReference>
<evidence type="ECO:0008006" key="3">
    <source>
        <dbReference type="Google" id="ProtNLM"/>
    </source>
</evidence>
<evidence type="ECO:0000313" key="2">
    <source>
        <dbReference type="Proteomes" id="UP000000739"/>
    </source>
</evidence>
<reference evidence="1 2" key="1">
    <citation type="journal article" date="2012" name="Environ. Microbiol.">
        <title>The genome sequence of Desulfatibacillum alkenivorans AK-01: a blueprint for anaerobic alkane oxidation.</title>
        <authorList>
            <person name="Callaghan A.V."/>
            <person name="Morris B.E."/>
            <person name="Pereira I.A."/>
            <person name="McInerney M.J."/>
            <person name="Austin R.N."/>
            <person name="Groves J.T."/>
            <person name="Kukor J.J."/>
            <person name="Suflita J.M."/>
            <person name="Young L.Y."/>
            <person name="Zylstra G.J."/>
            <person name="Wawrik B."/>
        </authorList>
    </citation>
    <scope>NUCLEOTIDE SEQUENCE [LARGE SCALE GENOMIC DNA]</scope>
    <source>
        <strain evidence="1 2">AK-01</strain>
    </source>
</reference>
<gene>
    <name evidence="1" type="ordered locus">Dalk_1513</name>
</gene>
<dbReference type="HOGENOM" id="CLU_1924155_0_0_7"/>
<keyword evidence="2" id="KW-1185">Reference proteome</keyword>
<dbReference type="KEGG" id="dal:Dalk_1513"/>
<dbReference type="RefSeq" id="WP_012610646.1">
    <property type="nucleotide sequence ID" value="NC_011768.1"/>
</dbReference>
<evidence type="ECO:0000313" key="1">
    <source>
        <dbReference type="EMBL" id="ACL03211.1"/>
    </source>
</evidence>
<protein>
    <recommendedName>
        <fullName evidence="3">HEPN domain-containing protein</fullName>
    </recommendedName>
</protein>
<organism evidence="1 2">
    <name type="scientific">Desulfatibacillum aliphaticivorans</name>
    <dbReference type="NCBI Taxonomy" id="218208"/>
    <lineage>
        <taxon>Bacteria</taxon>
        <taxon>Pseudomonadati</taxon>
        <taxon>Thermodesulfobacteriota</taxon>
        <taxon>Desulfobacteria</taxon>
        <taxon>Desulfobacterales</taxon>
        <taxon>Desulfatibacillaceae</taxon>
        <taxon>Desulfatibacillum</taxon>
    </lineage>
</organism>
<dbReference type="AlphaFoldDB" id="B8FAB5"/>
<dbReference type="EMBL" id="CP001322">
    <property type="protein sequence ID" value="ACL03211.1"/>
    <property type="molecule type" value="Genomic_DNA"/>
</dbReference>
<accession>B8FAB5</accession>
<proteinExistence type="predicted"/>
<name>B8FAB5_DESAL</name>